<keyword evidence="2" id="KW-1185">Reference proteome</keyword>
<organism evidence="1 2">
    <name type="scientific">Rubus argutus</name>
    <name type="common">Southern blackberry</name>
    <dbReference type="NCBI Taxonomy" id="59490"/>
    <lineage>
        <taxon>Eukaryota</taxon>
        <taxon>Viridiplantae</taxon>
        <taxon>Streptophyta</taxon>
        <taxon>Embryophyta</taxon>
        <taxon>Tracheophyta</taxon>
        <taxon>Spermatophyta</taxon>
        <taxon>Magnoliopsida</taxon>
        <taxon>eudicotyledons</taxon>
        <taxon>Gunneridae</taxon>
        <taxon>Pentapetalae</taxon>
        <taxon>rosids</taxon>
        <taxon>fabids</taxon>
        <taxon>Rosales</taxon>
        <taxon>Rosaceae</taxon>
        <taxon>Rosoideae</taxon>
        <taxon>Rosoideae incertae sedis</taxon>
        <taxon>Rubus</taxon>
    </lineage>
</organism>
<gene>
    <name evidence="1" type="ORF">M0R45_000006</name>
</gene>
<evidence type="ECO:0000313" key="1">
    <source>
        <dbReference type="EMBL" id="KAK9906104.1"/>
    </source>
</evidence>
<comment type="caution">
    <text evidence="1">The sequence shown here is derived from an EMBL/GenBank/DDBJ whole genome shotgun (WGS) entry which is preliminary data.</text>
</comment>
<sequence length="73" mass="7767">MTAMKNWARAVASLARRGDTRTGMRIDGEVSCGGSGSEWARRWQEARTCGGEGSSWAAVSVAGLDGFEQRSSV</sequence>
<evidence type="ECO:0000313" key="2">
    <source>
        <dbReference type="Proteomes" id="UP001457282"/>
    </source>
</evidence>
<dbReference type="Proteomes" id="UP001457282">
    <property type="component" value="Unassembled WGS sequence"/>
</dbReference>
<accession>A0AAW1VLZ4</accession>
<dbReference type="EMBL" id="JBEDUW010000100">
    <property type="protein sequence ID" value="KAK9906104.1"/>
    <property type="molecule type" value="Genomic_DNA"/>
</dbReference>
<name>A0AAW1VLZ4_RUBAR</name>
<reference evidence="1 2" key="1">
    <citation type="journal article" date="2023" name="G3 (Bethesda)">
        <title>A chromosome-length genome assembly and annotation of blackberry (Rubus argutus, cv. 'Hillquist').</title>
        <authorList>
            <person name="Bruna T."/>
            <person name="Aryal R."/>
            <person name="Dudchenko O."/>
            <person name="Sargent D.J."/>
            <person name="Mead D."/>
            <person name="Buti M."/>
            <person name="Cavallini A."/>
            <person name="Hytonen T."/>
            <person name="Andres J."/>
            <person name="Pham M."/>
            <person name="Weisz D."/>
            <person name="Mascagni F."/>
            <person name="Usai G."/>
            <person name="Natali L."/>
            <person name="Bassil N."/>
            <person name="Fernandez G.E."/>
            <person name="Lomsadze A."/>
            <person name="Armour M."/>
            <person name="Olukolu B."/>
            <person name="Poorten T."/>
            <person name="Britton C."/>
            <person name="Davik J."/>
            <person name="Ashrafi H."/>
            <person name="Aiden E.L."/>
            <person name="Borodovsky M."/>
            <person name="Worthington M."/>
        </authorList>
    </citation>
    <scope>NUCLEOTIDE SEQUENCE [LARGE SCALE GENOMIC DNA]</scope>
    <source>
        <strain evidence="1">PI 553951</strain>
    </source>
</reference>
<dbReference type="AlphaFoldDB" id="A0AAW1VLZ4"/>
<proteinExistence type="predicted"/>
<protein>
    <submittedName>
        <fullName evidence="1">Uncharacterized protein</fullName>
    </submittedName>
</protein>